<feature type="signal peptide" evidence="1">
    <location>
        <begin position="1"/>
        <end position="16"/>
    </location>
</feature>
<dbReference type="AlphaFoldDB" id="A0A9P1N4K3"/>
<dbReference type="InterPro" id="IPR002542">
    <property type="entry name" value="T20D4.11-like_dom"/>
</dbReference>
<feature type="chain" id="PRO_5040158704" description="T20D4.11-like domain-containing protein" evidence="1">
    <location>
        <begin position="17"/>
        <end position="132"/>
    </location>
</feature>
<reference evidence="3" key="1">
    <citation type="submission" date="2022-11" db="EMBL/GenBank/DDBJ databases">
        <authorList>
            <person name="Kikuchi T."/>
        </authorList>
    </citation>
    <scope>NUCLEOTIDE SEQUENCE</scope>
    <source>
        <strain evidence="3">PS1010</strain>
    </source>
</reference>
<keyword evidence="4" id="KW-1185">Reference proteome</keyword>
<comment type="caution">
    <text evidence="3">The sequence shown here is derived from an EMBL/GenBank/DDBJ whole genome shotgun (WGS) entry which is preliminary data.</text>
</comment>
<accession>A0A9P1N4K3</accession>
<keyword evidence="1" id="KW-0732">Signal</keyword>
<feature type="domain" description="T20D4.11-like" evidence="2">
    <location>
        <begin position="19"/>
        <end position="119"/>
    </location>
</feature>
<protein>
    <recommendedName>
        <fullName evidence="2">T20D4.11-like domain-containing protein</fullName>
    </recommendedName>
</protein>
<sequence length="132" mass="14986">MFKFVIFLFFFSTTLAAKCSVPQNLKNAGCILKADVLLDKGLDLDPEIPEQSKKFDGMCKDVQECFKKVGCDEADNYYETYVGVCNFVKYIGTNFAKKCGKKLEKVNSKCYDNLFADFSAVFNQKVSRESIF</sequence>
<evidence type="ECO:0000259" key="2">
    <source>
        <dbReference type="Pfam" id="PF01579"/>
    </source>
</evidence>
<name>A0A9P1N4K3_9PELO</name>
<proteinExistence type="predicted"/>
<dbReference type="Pfam" id="PF01579">
    <property type="entry name" value="DUF19"/>
    <property type="match status" value="1"/>
</dbReference>
<organism evidence="3 4">
    <name type="scientific">Caenorhabditis angaria</name>
    <dbReference type="NCBI Taxonomy" id="860376"/>
    <lineage>
        <taxon>Eukaryota</taxon>
        <taxon>Metazoa</taxon>
        <taxon>Ecdysozoa</taxon>
        <taxon>Nematoda</taxon>
        <taxon>Chromadorea</taxon>
        <taxon>Rhabditida</taxon>
        <taxon>Rhabditina</taxon>
        <taxon>Rhabditomorpha</taxon>
        <taxon>Rhabditoidea</taxon>
        <taxon>Rhabditidae</taxon>
        <taxon>Peloderinae</taxon>
        <taxon>Caenorhabditis</taxon>
    </lineage>
</organism>
<dbReference type="Proteomes" id="UP001152747">
    <property type="component" value="Unassembled WGS sequence"/>
</dbReference>
<gene>
    <name evidence="3" type="ORF">CAMP_LOCUS13500</name>
</gene>
<evidence type="ECO:0000313" key="3">
    <source>
        <dbReference type="EMBL" id="CAI5450863.1"/>
    </source>
</evidence>
<evidence type="ECO:0000313" key="4">
    <source>
        <dbReference type="Proteomes" id="UP001152747"/>
    </source>
</evidence>
<evidence type="ECO:0000256" key="1">
    <source>
        <dbReference type="SAM" id="SignalP"/>
    </source>
</evidence>
<dbReference type="EMBL" id="CANHGI010000005">
    <property type="protein sequence ID" value="CAI5450863.1"/>
    <property type="molecule type" value="Genomic_DNA"/>
</dbReference>
<dbReference type="PANTHER" id="PTHR21453">
    <property type="entry name" value="DUF19 DOMAIN-CONTAINING PROTEIN-RELATED-RELATED"/>
    <property type="match status" value="1"/>
</dbReference>